<evidence type="ECO:0000313" key="2">
    <source>
        <dbReference type="EMBL" id="RAI57783.1"/>
    </source>
</evidence>
<dbReference type="AlphaFoldDB" id="A0A327M6I6"/>
<proteinExistence type="predicted"/>
<dbReference type="InterPro" id="IPR021074">
    <property type="entry name" value="Formate_DH_dsu"/>
</dbReference>
<keyword evidence="3" id="KW-1185">Reference proteome</keyword>
<gene>
    <name evidence="2" type="ORF">DOO78_17365</name>
</gene>
<accession>A0A327M6I6</accession>
<reference evidence="3" key="1">
    <citation type="submission" date="2018-06" db="EMBL/GenBank/DDBJ databases">
        <authorList>
            <person name="Khan S.A."/>
        </authorList>
    </citation>
    <scope>NUCLEOTIDE SEQUENCE [LARGE SCALE GENOMIC DNA]</scope>
    <source>
        <strain evidence="3">DB-1506</strain>
    </source>
</reference>
<feature type="region of interest" description="Disordered" evidence="1">
    <location>
        <begin position="74"/>
        <end position="94"/>
    </location>
</feature>
<name>A0A327M6I6_9PROT</name>
<sequence length="94" mass="9846">MSATPEKLIRMANQIATFFRPYPEAEAVAGTREHIQAFWTPGMRRALAGLCAAGAPGIDAVVRAAMRDGAIAGSPIHREMAGPETLGPLESDAG</sequence>
<organism evidence="2 3">
    <name type="scientific">Roseicella frigidaeris</name>
    <dbReference type="NCBI Taxonomy" id="2230885"/>
    <lineage>
        <taxon>Bacteria</taxon>
        <taxon>Pseudomonadati</taxon>
        <taxon>Pseudomonadota</taxon>
        <taxon>Alphaproteobacteria</taxon>
        <taxon>Acetobacterales</taxon>
        <taxon>Roseomonadaceae</taxon>
        <taxon>Roseicella</taxon>
    </lineage>
</organism>
<evidence type="ECO:0000256" key="1">
    <source>
        <dbReference type="SAM" id="MobiDB-lite"/>
    </source>
</evidence>
<dbReference type="Proteomes" id="UP000249065">
    <property type="component" value="Unassembled WGS sequence"/>
</dbReference>
<dbReference type="OrthoDB" id="7409377at2"/>
<protein>
    <submittedName>
        <fullName evidence="2">Peptidase</fullName>
    </submittedName>
</protein>
<comment type="caution">
    <text evidence="2">The sequence shown here is derived from an EMBL/GenBank/DDBJ whole genome shotgun (WGS) entry which is preliminary data.</text>
</comment>
<dbReference type="RefSeq" id="WP_111471126.1">
    <property type="nucleotide sequence ID" value="NZ_QLIX01000014.1"/>
</dbReference>
<dbReference type="Pfam" id="PF11390">
    <property type="entry name" value="FdsD"/>
    <property type="match status" value="1"/>
</dbReference>
<dbReference type="EMBL" id="QLIX01000014">
    <property type="protein sequence ID" value="RAI57783.1"/>
    <property type="molecule type" value="Genomic_DNA"/>
</dbReference>
<evidence type="ECO:0000313" key="3">
    <source>
        <dbReference type="Proteomes" id="UP000249065"/>
    </source>
</evidence>